<evidence type="ECO:0000313" key="17">
    <source>
        <dbReference type="EMBL" id="SHL21294.1"/>
    </source>
</evidence>
<evidence type="ECO:0000256" key="3">
    <source>
        <dbReference type="ARBA" id="ARBA00004496"/>
    </source>
</evidence>
<dbReference type="Pfam" id="PF01502">
    <property type="entry name" value="PRA-CH"/>
    <property type="match status" value="1"/>
</dbReference>
<reference evidence="17 18" key="1">
    <citation type="submission" date="2016-11" db="EMBL/GenBank/DDBJ databases">
        <authorList>
            <person name="Jaros S."/>
            <person name="Januszkiewicz K."/>
            <person name="Wedrychowicz H."/>
        </authorList>
    </citation>
    <scope>NUCLEOTIDE SEQUENCE [LARGE SCALE GENOMIC DNA]</scope>
    <source>
        <strain evidence="17 18">DSM 15929</strain>
    </source>
</reference>
<evidence type="ECO:0000256" key="11">
    <source>
        <dbReference type="ARBA" id="ARBA00022801"/>
    </source>
</evidence>
<feature type="region of interest" description="Phosphoribosyl-ATP pyrophosphohydrolase" evidence="15">
    <location>
        <begin position="382"/>
        <end position="469"/>
    </location>
</feature>
<evidence type="ECO:0000256" key="13">
    <source>
        <dbReference type="ARBA" id="ARBA00023102"/>
    </source>
</evidence>
<dbReference type="HAMAP" id="MF_01019">
    <property type="entry name" value="HisIE"/>
    <property type="match status" value="1"/>
</dbReference>
<dbReference type="InterPro" id="IPR013785">
    <property type="entry name" value="Aldolase_TIM"/>
</dbReference>
<evidence type="ECO:0000256" key="6">
    <source>
        <dbReference type="ARBA" id="ARBA00007731"/>
    </source>
</evidence>
<evidence type="ECO:0000256" key="15">
    <source>
        <dbReference type="HAMAP-Rule" id="MF_01019"/>
    </source>
</evidence>
<keyword evidence="14 15" id="KW-0511">Multifunctional enzyme</keyword>
<dbReference type="GO" id="GO:0005524">
    <property type="term" value="F:ATP binding"/>
    <property type="evidence" value="ECO:0007669"/>
    <property type="project" value="UniProtKB-KW"/>
</dbReference>
<keyword evidence="18" id="KW-1185">Reference proteome</keyword>
<dbReference type="PANTHER" id="PTHR42945">
    <property type="entry name" value="HISTIDINE BIOSYNTHESIS BIFUNCTIONAL PROTEIN"/>
    <property type="match status" value="1"/>
</dbReference>
<organism evidence="17 18">
    <name type="scientific">Anaerocolumna jejuensis DSM 15929</name>
    <dbReference type="NCBI Taxonomy" id="1121322"/>
    <lineage>
        <taxon>Bacteria</taxon>
        <taxon>Bacillati</taxon>
        <taxon>Bacillota</taxon>
        <taxon>Clostridia</taxon>
        <taxon>Lachnospirales</taxon>
        <taxon>Lachnospiraceae</taxon>
        <taxon>Anaerocolumna</taxon>
    </lineage>
</organism>
<evidence type="ECO:0000256" key="4">
    <source>
        <dbReference type="ARBA" id="ARBA00005169"/>
    </source>
</evidence>
<evidence type="ECO:0000256" key="12">
    <source>
        <dbReference type="ARBA" id="ARBA00022840"/>
    </source>
</evidence>
<comment type="catalytic activity">
    <reaction evidence="2 15">
        <text>1-(5-phospho-beta-D-ribosyl)-ATP + H2O = 1-(5-phospho-beta-D-ribosyl)-5'-AMP + diphosphate + H(+)</text>
        <dbReference type="Rhea" id="RHEA:22828"/>
        <dbReference type="ChEBI" id="CHEBI:15377"/>
        <dbReference type="ChEBI" id="CHEBI:15378"/>
        <dbReference type="ChEBI" id="CHEBI:33019"/>
        <dbReference type="ChEBI" id="CHEBI:59457"/>
        <dbReference type="ChEBI" id="CHEBI:73183"/>
        <dbReference type="EC" id="3.6.1.31"/>
    </reaction>
</comment>
<dbReference type="GO" id="GO:0004635">
    <property type="term" value="F:phosphoribosyl-AMP cyclohydrolase activity"/>
    <property type="evidence" value="ECO:0007669"/>
    <property type="project" value="UniProtKB-UniRule"/>
</dbReference>
<evidence type="ECO:0000256" key="5">
    <source>
        <dbReference type="ARBA" id="ARBA00005204"/>
    </source>
</evidence>
<dbReference type="EC" id="3.6.1.31" evidence="15"/>
<dbReference type="InterPro" id="IPR038019">
    <property type="entry name" value="PRib_AMP_CycHydrolase_sf"/>
</dbReference>
<dbReference type="EMBL" id="FRAC01000026">
    <property type="protein sequence ID" value="SHL21294.1"/>
    <property type="molecule type" value="Genomic_DNA"/>
</dbReference>
<evidence type="ECO:0000256" key="9">
    <source>
        <dbReference type="ARBA" id="ARBA00022605"/>
    </source>
</evidence>
<comment type="similarity">
    <text evidence="6 15">In the C-terminal section; belongs to the PRA-PH family.</text>
</comment>
<feature type="region of interest" description="Phosphoribosyl-AMP cyclohydrolase" evidence="15">
    <location>
        <begin position="1"/>
        <end position="381"/>
    </location>
</feature>
<comment type="subcellular location">
    <subcellularLocation>
        <location evidence="3 15">Cytoplasm</location>
    </subcellularLocation>
</comment>
<feature type="domain" description="Phosphoribosyl-AMP cyclohydrolase" evidence="16">
    <location>
        <begin position="292"/>
        <end position="365"/>
    </location>
</feature>
<evidence type="ECO:0000256" key="8">
    <source>
        <dbReference type="ARBA" id="ARBA00022490"/>
    </source>
</evidence>
<dbReference type="EC" id="3.5.4.19" evidence="15"/>
<dbReference type="HAMAP" id="MF_01020">
    <property type="entry name" value="HisE"/>
    <property type="match status" value="1"/>
</dbReference>
<dbReference type="GO" id="GO:0004636">
    <property type="term" value="F:phosphoribosyl-ATP diphosphatase activity"/>
    <property type="evidence" value="ECO:0007669"/>
    <property type="project" value="UniProtKB-UniRule"/>
</dbReference>
<dbReference type="NCBIfam" id="NF000768">
    <property type="entry name" value="PRK00051.1"/>
    <property type="match status" value="1"/>
</dbReference>
<dbReference type="UniPathway" id="UPA00031">
    <property type="reaction ID" value="UER00007"/>
</dbReference>
<evidence type="ECO:0000256" key="14">
    <source>
        <dbReference type="ARBA" id="ARBA00023268"/>
    </source>
</evidence>
<dbReference type="PANTHER" id="PTHR42945:SF1">
    <property type="entry name" value="HISTIDINE BIOSYNTHESIS BIFUNCTIONAL PROTEIN HIS7"/>
    <property type="match status" value="1"/>
</dbReference>
<dbReference type="InterPro" id="IPR008179">
    <property type="entry name" value="HisE"/>
</dbReference>
<protein>
    <recommendedName>
        <fullName evidence="15">Histidine biosynthesis bifunctional protein HisIE</fullName>
    </recommendedName>
    <domain>
        <recommendedName>
            <fullName evidence="15">Phosphoribosyl-AMP cyclohydrolase</fullName>
            <shortName evidence="15">PRA-CH</shortName>
            <ecNumber evidence="15">3.5.4.19</ecNumber>
        </recommendedName>
    </domain>
    <domain>
        <recommendedName>
            <fullName evidence="15">Phosphoribosyl-ATP pyrophosphatase</fullName>
            <shortName evidence="15">PRA-PH</shortName>
            <ecNumber evidence="15">3.6.1.31</ecNumber>
        </recommendedName>
    </domain>
</protein>
<evidence type="ECO:0000313" key="18">
    <source>
        <dbReference type="Proteomes" id="UP000184386"/>
    </source>
</evidence>
<dbReference type="SUPFAM" id="SSF141734">
    <property type="entry name" value="HisI-like"/>
    <property type="match status" value="1"/>
</dbReference>
<dbReference type="CDD" id="cd11534">
    <property type="entry name" value="NTP-PPase_HisIE_like"/>
    <property type="match status" value="1"/>
</dbReference>
<dbReference type="InterPro" id="IPR021130">
    <property type="entry name" value="PRib-ATP_PPHydrolase-like"/>
</dbReference>
<dbReference type="HAMAP" id="MF_01021">
    <property type="entry name" value="HisI"/>
    <property type="match status" value="1"/>
</dbReference>
<evidence type="ECO:0000256" key="10">
    <source>
        <dbReference type="ARBA" id="ARBA00022741"/>
    </source>
</evidence>
<evidence type="ECO:0000256" key="1">
    <source>
        <dbReference type="ARBA" id="ARBA00000024"/>
    </source>
</evidence>
<dbReference type="Gene3D" id="3.10.20.810">
    <property type="entry name" value="Phosphoribosyl-AMP cyclohydrolase"/>
    <property type="match status" value="1"/>
</dbReference>
<dbReference type="SUPFAM" id="SSF101386">
    <property type="entry name" value="all-alpha NTP pyrophosphatases"/>
    <property type="match status" value="1"/>
</dbReference>
<gene>
    <name evidence="15" type="primary">hisI</name>
    <name evidence="15" type="synonym">hisIE</name>
    <name evidence="17" type="ORF">SAMN02745136_04387</name>
</gene>
<keyword evidence="12 15" id="KW-0067">ATP-binding</keyword>
<dbReference type="InterPro" id="IPR002496">
    <property type="entry name" value="PRib_AMP_CycHydrolase_dom"/>
</dbReference>
<keyword evidence="10 15" id="KW-0547">Nucleotide-binding</keyword>
<dbReference type="SUPFAM" id="SSF51366">
    <property type="entry name" value="Ribulose-phoshate binding barrel"/>
    <property type="match status" value="1"/>
</dbReference>
<comment type="pathway">
    <text evidence="5 15">Amino-acid biosynthesis; L-histidine biosynthesis; L-histidine from 5-phospho-alpha-D-ribose 1-diphosphate: step 2/9.</text>
</comment>
<dbReference type="InterPro" id="IPR026660">
    <property type="entry name" value="PRA-CH"/>
</dbReference>
<dbReference type="Gene3D" id="1.10.287.1080">
    <property type="entry name" value="MazG-like"/>
    <property type="match status" value="1"/>
</dbReference>
<dbReference type="Pfam" id="PF01503">
    <property type="entry name" value="PRA-PH"/>
    <property type="match status" value="1"/>
</dbReference>
<dbReference type="GO" id="GO:0000105">
    <property type="term" value="P:L-histidine biosynthetic process"/>
    <property type="evidence" value="ECO:0007669"/>
    <property type="project" value="UniProtKB-UniRule"/>
</dbReference>
<keyword evidence="11 15" id="KW-0378">Hydrolase</keyword>
<dbReference type="AlphaFoldDB" id="A0A1M6YSK3"/>
<proteinExistence type="inferred from homology"/>
<comment type="pathway">
    <text evidence="4 15">Amino-acid biosynthesis; L-histidine biosynthesis; L-histidine from 5-phospho-alpha-D-ribose 1-diphosphate: step 3/9.</text>
</comment>
<keyword evidence="9 15" id="KW-0028">Amino-acid biosynthesis</keyword>
<dbReference type="STRING" id="1121322.SAMN02745136_04387"/>
<sequence length="469" mass="53288">MQKKLIPWMVYNRENTEEFLTQGAAYEAYGADELYISCDAKDYSSKEEFLKAAGELAKQVDIPIVISCHLERFEDVKKALYTGAKAMAVNACDLRGASGKWEHTEEETSGMKALKEASARFGKERIYLEVKEEEDNKSLITWAEEFVSALIIEKCEGKALSNTVIHGSTPELSAVCNGSKSETQTGNKNLLETQLPFFIKSNSLECQEKKAASEELEAWLGVKEELSEDRTEGIIADYGREENLYTIKKALKQENISVNTYESSIPFSQMKKNNDGLLPVVVQDYKTKEVLMVAYMNEEAYNKTVETGRMTYYSRSRSKLWLKGETSGHFQYVKSLTIDCDKDTLLARVRQVGPACHTGNPTCFFEETYKKPYDDTNPLTVLDEVYSVIMDRKEHPKEGSYTNYLFDKGIDKILKKCGEEAAEIIIAAKNPDSSELKYEISDFLYHMMVLMAECGLDWKDIVKELAHRR</sequence>
<dbReference type="FunFam" id="3.10.20.810:FF:000001">
    <property type="entry name" value="Histidine biosynthesis bifunctional protein HisIE"/>
    <property type="match status" value="1"/>
</dbReference>
<dbReference type="InterPro" id="IPR011060">
    <property type="entry name" value="RibuloseP-bd_barrel"/>
</dbReference>
<comment type="catalytic activity">
    <reaction evidence="1 15">
        <text>1-(5-phospho-beta-D-ribosyl)-5'-AMP + H2O = 1-(5-phospho-beta-D-ribosyl)-5-[(5-phospho-beta-D-ribosylamino)methylideneamino]imidazole-4-carboxamide</text>
        <dbReference type="Rhea" id="RHEA:20049"/>
        <dbReference type="ChEBI" id="CHEBI:15377"/>
        <dbReference type="ChEBI" id="CHEBI:58435"/>
        <dbReference type="ChEBI" id="CHEBI:59457"/>
        <dbReference type="EC" id="3.5.4.19"/>
    </reaction>
</comment>
<dbReference type="Gene3D" id="3.20.20.70">
    <property type="entry name" value="Aldolase class I"/>
    <property type="match status" value="1"/>
</dbReference>
<evidence type="ECO:0000256" key="7">
    <source>
        <dbReference type="ARBA" id="ARBA00008299"/>
    </source>
</evidence>
<name>A0A1M6YSK3_9FIRM</name>
<evidence type="ECO:0000256" key="2">
    <source>
        <dbReference type="ARBA" id="ARBA00001460"/>
    </source>
</evidence>
<keyword evidence="8 15" id="KW-0963">Cytoplasm</keyword>
<dbReference type="InterPro" id="IPR023019">
    <property type="entry name" value="His_synth_HisIE"/>
</dbReference>
<dbReference type="NCBIfam" id="TIGR03188">
    <property type="entry name" value="histidine_hisI"/>
    <property type="match status" value="1"/>
</dbReference>
<accession>A0A1M6YSK3</accession>
<dbReference type="GO" id="GO:0005737">
    <property type="term" value="C:cytoplasm"/>
    <property type="evidence" value="ECO:0007669"/>
    <property type="project" value="UniProtKB-SubCell"/>
</dbReference>
<keyword evidence="13 15" id="KW-0368">Histidine biosynthesis</keyword>
<evidence type="ECO:0000259" key="16">
    <source>
        <dbReference type="Pfam" id="PF01502"/>
    </source>
</evidence>
<dbReference type="Proteomes" id="UP000184386">
    <property type="component" value="Unassembled WGS sequence"/>
</dbReference>
<dbReference type="RefSeq" id="WP_073279170.1">
    <property type="nucleotide sequence ID" value="NZ_FRAC01000026.1"/>
</dbReference>
<dbReference type="NCBIfam" id="NF002747">
    <property type="entry name" value="PRK02759.1"/>
    <property type="match status" value="1"/>
</dbReference>
<comment type="similarity">
    <text evidence="7 15">In the N-terminal section; belongs to the PRA-CH family.</text>
</comment>